<accession>A0A4S2KE56</accession>
<evidence type="ECO:0000256" key="5">
    <source>
        <dbReference type="SAM" id="Phobius"/>
    </source>
</evidence>
<organism evidence="8 9">
    <name type="scientific">Temnothorax longispinosus</name>
    <dbReference type="NCBI Taxonomy" id="300112"/>
    <lineage>
        <taxon>Eukaryota</taxon>
        <taxon>Metazoa</taxon>
        <taxon>Ecdysozoa</taxon>
        <taxon>Arthropoda</taxon>
        <taxon>Hexapoda</taxon>
        <taxon>Insecta</taxon>
        <taxon>Pterygota</taxon>
        <taxon>Neoptera</taxon>
        <taxon>Endopterygota</taxon>
        <taxon>Hymenoptera</taxon>
        <taxon>Apocrita</taxon>
        <taxon>Aculeata</taxon>
        <taxon>Formicoidea</taxon>
        <taxon>Formicidae</taxon>
        <taxon>Myrmicinae</taxon>
        <taxon>Temnothorax</taxon>
    </lineage>
</organism>
<proteinExistence type="predicted"/>
<feature type="compositionally biased region" description="Basic and acidic residues" evidence="4">
    <location>
        <begin position="548"/>
        <end position="572"/>
    </location>
</feature>
<name>A0A4S2KE56_9HYME</name>
<keyword evidence="9" id="KW-1185">Reference proteome</keyword>
<dbReference type="InterPro" id="IPR001611">
    <property type="entry name" value="Leu-rich_rpt"/>
</dbReference>
<feature type="transmembrane region" description="Helical" evidence="5">
    <location>
        <begin position="474"/>
        <end position="496"/>
    </location>
</feature>
<feature type="region of interest" description="Disordered" evidence="4">
    <location>
        <begin position="441"/>
        <end position="470"/>
    </location>
</feature>
<feature type="region of interest" description="Disordered" evidence="4">
    <location>
        <begin position="205"/>
        <end position="390"/>
    </location>
</feature>
<feature type="compositionally biased region" description="Basic and acidic residues" evidence="4">
    <location>
        <begin position="522"/>
        <end position="537"/>
    </location>
</feature>
<dbReference type="PANTHER" id="PTHR24369">
    <property type="entry name" value="ANTIGEN BSP, PUTATIVE-RELATED"/>
    <property type="match status" value="1"/>
</dbReference>
<keyword evidence="5" id="KW-0472">Membrane</keyword>
<keyword evidence="1" id="KW-0433">Leucine-rich repeat</keyword>
<dbReference type="PROSITE" id="PS51450">
    <property type="entry name" value="LRR"/>
    <property type="match status" value="2"/>
</dbReference>
<feature type="compositionally biased region" description="Acidic residues" evidence="4">
    <location>
        <begin position="226"/>
        <end position="239"/>
    </location>
</feature>
<dbReference type="InterPro" id="IPR003591">
    <property type="entry name" value="Leu-rich_rpt_typical-subtyp"/>
</dbReference>
<dbReference type="AlphaFoldDB" id="A0A4S2KE56"/>
<feature type="compositionally biased region" description="Polar residues" evidence="4">
    <location>
        <begin position="631"/>
        <end position="650"/>
    </location>
</feature>
<dbReference type="SMART" id="SM00082">
    <property type="entry name" value="LRRCT"/>
    <property type="match status" value="1"/>
</dbReference>
<feature type="domain" description="LRRCT" evidence="7">
    <location>
        <begin position="151"/>
        <end position="200"/>
    </location>
</feature>
<feature type="compositionally biased region" description="Polar residues" evidence="4">
    <location>
        <begin position="268"/>
        <end position="285"/>
    </location>
</feature>
<sequence>MRAAPSLLSFVLILVYHSGWTHGLCKLENSTSAWCDQLEDLKHIETQGLESLTAPIARDVLVPSLLNNLTSLRHLDLSDGDLKKIEPGSFRTLSNLKSLNLGDNRIEYLELASLEGLTHLRSLNLRKNAIQQLPPALARLKNLKHLDIHGNPLECNCATLKVRDLIAQRGVTISKKVVCAGPDNMKGTSLMKPNAVIICSFEQQDREMQNDQAEGSGEPDLGSGDVFDELNEEDEEENGGSEVSNSTSEKPGEPEVETPFPTVLVDSAESSVSKEITTDATTSSLQEEEIFFDNEDKKEQASTTEMSRNKEDIKDVLFYPPLASGDGDEGSGEGSGAGGAHYDEEETEKADTDEESSSFTGALWNMVFGGLTGTSATTSKTSDPDLEEEEFIDVSSTKLATEEPIVSSKSHSVESDIKITTEVTTKIVPPDPKVNDVQVLKPPNMIDDSKSGNIMDRDNNEQAVSSPKQSKKGMGSYVVLAVLLAIVAALIGFAAYRGEICRKRKAPDVETGTEMKEIQKSLLEHGDNSTQPKKEENTPYVTELESDPLVKVKSADDDAKTDEIHDDDRRQTQEAPRLNGTVDHSEPVKPPRKRLSQDENAISQDDEVREERPRIDVNSLRKNFLEDKNPLPSTSMATTNGPTPNHNASEPNGPPLSPGAQRVKITLQEIPDSVPKTPILITRTMAGENLVKTP</sequence>
<dbReference type="STRING" id="300112.A0A4S2KE56"/>
<dbReference type="EMBL" id="QBLH01002723">
    <property type="protein sequence ID" value="TGZ47625.1"/>
    <property type="molecule type" value="Genomic_DNA"/>
</dbReference>
<feature type="chain" id="PRO_5020705503" evidence="6">
    <location>
        <begin position="24"/>
        <end position="694"/>
    </location>
</feature>
<evidence type="ECO:0000313" key="9">
    <source>
        <dbReference type="Proteomes" id="UP000310200"/>
    </source>
</evidence>
<reference evidence="8 9" key="1">
    <citation type="journal article" date="2019" name="Philos. Trans. R. Soc. Lond., B, Biol. Sci.">
        <title>Ant behaviour and brain gene expression of defending hosts depend on the ecological success of the intruding social parasite.</title>
        <authorList>
            <person name="Kaur R."/>
            <person name="Stoldt M."/>
            <person name="Jongepier E."/>
            <person name="Feldmeyer B."/>
            <person name="Menzel F."/>
            <person name="Bornberg-Bauer E."/>
            <person name="Foitzik S."/>
        </authorList>
    </citation>
    <scope>NUCLEOTIDE SEQUENCE [LARGE SCALE GENOMIC DNA]</scope>
    <source>
        <tissue evidence="8">Whole body</tissue>
    </source>
</reference>
<feature type="signal peptide" evidence="6">
    <location>
        <begin position="1"/>
        <end position="23"/>
    </location>
</feature>
<feature type="region of interest" description="Disordered" evidence="4">
    <location>
        <begin position="522"/>
        <end position="660"/>
    </location>
</feature>
<feature type="compositionally biased region" description="Low complexity" evidence="4">
    <location>
        <begin position="240"/>
        <end position="249"/>
    </location>
</feature>
<feature type="compositionally biased region" description="Basic and acidic residues" evidence="4">
    <location>
        <begin position="447"/>
        <end position="460"/>
    </location>
</feature>
<keyword evidence="2 6" id="KW-0732">Signal</keyword>
<evidence type="ECO:0000256" key="3">
    <source>
        <dbReference type="ARBA" id="ARBA00022737"/>
    </source>
</evidence>
<evidence type="ECO:0000256" key="6">
    <source>
        <dbReference type="SAM" id="SignalP"/>
    </source>
</evidence>
<keyword evidence="5" id="KW-0812">Transmembrane</keyword>
<dbReference type="PANTHER" id="PTHR24369:SF210">
    <property type="entry name" value="CHAOPTIN-RELATED"/>
    <property type="match status" value="1"/>
</dbReference>
<dbReference type="Pfam" id="PF13855">
    <property type="entry name" value="LRR_8"/>
    <property type="match status" value="1"/>
</dbReference>
<dbReference type="SMART" id="SM00369">
    <property type="entry name" value="LRR_TYP"/>
    <property type="match status" value="3"/>
</dbReference>
<evidence type="ECO:0000256" key="1">
    <source>
        <dbReference type="ARBA" id="ARBA00022614"/>
    </source>
</evidence>
<keyword evidence="3" id="KW-0677">Repeat</keyword>
<keyword evidence="5" id="KW-1133">Transmembrane helix</keyword>
<dbReference type="InterPro" id="IPR000483">
    <property type="entry name" value="Cys-rich_flank_reg_C"/>
</dbReference>
<dbReference type="GO" id="GO:0005886">
    <property type="term" value="C:plasma membrane"/>
    <property type="evidence" value="ECO:0007669"/>
    <property type="project" value="TreeGrafter"/>
</dbReference>
<dbReference type="Proteomes" id="UP000310200">
    <property type="component" value="Unassembled WGS sequence"/>
</dbReference>
<evidence type="ECO:0000256" key="2">
    <source>
        <dbReference type="ARBA" id="ARBA00022729"/>
    </source>
</evidence>
<dbReference type="InterPro" id="IPR050541">
    <property type="entry name" value="LRR_TM_domain-containing"/>
</dbReference>
<dbReference type="InterPro" id="IPR032675">
    <property type="entry name" value="LRR_dom_sf"/>
</dbReference>
<dbReference type="Gene3D" id="3.80.10.10">
    <property type="entry name" value="Ribonuclease Inhibitor"/>
    <property type="match status" value="1"/>
</dbReference>
<feature type="compositionally biased region" description="Acidic residues" evidence="4">
    <location>
        <begin position="343"/>
        <end position="356"/>
    </location>
</feature>
<gene>
    <name evidence="8" type="ORF">DBV15_03464</name>
</gene>
<evidence type="ECO:0000259" key="7">
    <source>
        <dbReference type="SMART" id="SM00082"/>
    </source>
</evidence>
<evidence type="ECO:0000256" key="4">
    <source>
        <dbReference type="SAM" id="MobiDB-lite"/>
    </source>
</evidence>
<protein>
    <submittedName>
        <fullName evidence="8">Leucine-rich repeat-containing protein 70</fullName>
    </submittedName>
</protein>
<evidence type="ECO:0000313" key="8">
    <source>
        <dbReference type="EMBL" id="TGZ47625.1"/>
    </source>
</evidence>
<comment type="caution">
    <text evidence="8">The sequence shown here is derived from an EMBL/GenBank/DDBJ whole genome shotgun (WGS) entry which is preliminary data.</text>
</comment>
<dbReference type="SUPFAM" id="SSF52058">
    <property type="entry name" value="L domain-like"/>
    <property type="match status" value="1"/>
</dbReference>